<feature type="compositionally biased region" description="Basic and acidic residues" evidence="1">
    <location>
        <begin position="73"/>
        <end position="84"/>
    </location>
</feature>
<dbReference type="AlphaFoldDB" id="A0A6A4GFU7"/>
<feature type="compositionally biased region" description="Basic and acidic residues" evidence="1">
    <location>
        <begin position="119"/>
        <end position="157"/>
    </location>
</feature>
<feature type="compositionally biased region" description="Basic and acidic residues" evidence="1">
    <location>
        <begin position="22"/>
        <end position="44"/>
    </location>
</feature>
<accession>A0A6A4GFU7</accession>
<evidence type="ECO:0000313" key="3">
    <source>
        <dbReference type="Proteomes" id="UP000799118"/>
    </source>
</evidence>
<reference evidence="2" key="1">
    <citation type="journal article" date="2019" name="Environ. Microbiol.">
        <title>Fungal ecological strategies reflected in gene transcription - a case study of two litter decomposers.</title>
        <authorList>
            <person name="Barbi F."/>
            <person name="Kohler A."/>
            <person name="Barry K."/>
            <person name="Baskaran P."/>
            <person name="Daum C."/>
            <person name="Fauchery L."/>
            <person name="Ihrmark K."/>
            <person name="Kuo A."/>
            <person name="LaButti K."/>
            <person name="Lipzen A."/>
            <person name="Morin E."/>
            <person name="Grigoriev I.V."/>
            <person name="Henrissat B."/>
            <person name="Lindahl B."/>
            <person name="Martin F."/>
        </authorList>
    </citation>
    <scope>NUCLEOTIDE SEQUENCE</scope>
    <source>
        <strain evidence="2">JB14</strain>
    </source>
</reference>
<keyword evidence="3" id="KW-1185">Reference proteome</keyword>
<sequence>MKATTLEGQSKQSSSTHQKSHKNQESNKSKAKETPKAEKTKASVEKTSVYLPPAMRTRSNKETKLVKSKVRFKLSDDESDKVLDKTIPLPEDSANTDNDNDSDDQEEEEFIRPIIQDRSYTELDEATRYILSKDDPVEIPKKRESRTDKEKTVDPRPFDAVAPLRVEPIPRNTPKPVKTSTSSNKENQPKFQLRPELYKDGTEEEIADRIFKNKVKLSAAELSQISPKKTVLRKSTANLKG</sequence>
<feature type="region of interest" description="Disordered" evidence="1">
    <location>
        <begin position="1"/>
        <end position="199"/>
    </location>
</feature>
<feature type="compositionally biased region" description="Acidic residues" evidence="1">
    <location>
        <begin position="98"/>
        <end position="109"/>
    </location>
</feature>
<feature type="compositionally biased region" description="Polar residues" evidence="1">
    <location>
        <begin position="178"/>
        <end position="190"/>
    </location>
</feature>
<organism evidence="2 3">
    <name type="scientific">Gymnopus androsaceus JB14</name>
    <dbReference type="NCBI Taxonomy" id="1447944"/>
    <lineage>
        <taxon>Eukaryota</taxon>
        <taxon>Fungi</taxon>
        <taxon>Dikarya</taxon>
        <taxon>Basidiomycota</taxon>
        <taxon>Agaricomycotina</taxon>
        <taxon>Agaricomycetes</taxon>
        <taxon>Agaricomycetidae</taxon>
        <taxon>Agaricales</taxon>
        <taxon>Marasmiineae</taxon>
        <taxon>Omphalotaceae</taxon>
        <taxon>Gymnopus</taxon>
    </lineage>
</organism>
<dbReference type="EMBL" id="ML770168">
    <property type="protein sequence ID" value="KAE9384334.1"/>
    <property type="molecule type" value="Genomic_DNA"/>
</dbReference>
<evidence type="ECO:0000256" key="1">
    <source>
        <dbReference type="SAM" id="MobiDB-lite"/>
    </source>
</evidence>
<gene>
    <name evidence="2" type="ORF">BT96DRAFT_1008189</name>
</gene>
<protein>
    <submittedName>
        <fullName evidence="2">Uncharacterized protein</fullName>
    </submittedName>
</protein>
<proteinExistence type="predicted"/>
<name>A0A6A4GFU7_9AGAR</name>
<dbReference type="Proteomes" id="UP000799118">
    <property type="component" value="Unassembled WGS sequence"/>
</dbReference>
<evidence type="ECO:0000313" key="2">
    <source>
        <dbReference type="EMBL" id="KAE9384334.1"/>
    </source>
</evidence>